<evidence type="ECO:0000313" key="4">
    <source>
        <dbReference type="EMBL" id="SUP40745.1"/>
    </source>
</evidence>
<dbReference type="GO" id="GO:0009228">
    <property type="term" value="P:thiamine biosynthetic process"/>
    <property type="evidence" value="ECO:0007669"/>
    <property type="project" value="UniProtKB-KW"/>
</dbReference>
<dbReference type="SUPFAM" id="SSF56042">
    <property type="entry name" value="PurM C-terminal domain-like"/>
    <property type="match status" value="1"/>
</dbReference>
<name>A0A380NGT1_9FIRM</name>
<keyword evidence="1" id="KW-0479">Metal-binding</keyword>
<dbReference type="EC" id="2.7.4.16" evidence="1"/>
<feature type="binding site" evidence="1">
    <location>
        <position position="79"/>
    </location>
    <ligand>
        <name>Mg(2+)</name>
        <dbReference type="ChEBI" id="CHEBI:18420"/>
        <label>2</label>
    </ligand>
</feature>
<keyword evidence="1 4" id="KW-0808">Transferase</keyword>
<keyword evidence="1" id="KW-0460">Magnesium</keyword>
<feature type="domain" description="PurM-like C-terminal" evidence="3">
    <location>
        <begin position="157"/>
        <end position="302"/>
    </location>
</feature>
<feature type="binding site" evidence="1">
    <location>
        <position position="50"/>
    </location>
    <ligand>
        <name>Mg(2+)</name>
        <dbReference type="ChEBI" id="CHEBI:18420"/>
        <label>2</label>
    </ligand>
</feature>
<dbReference type="InterPro" id="IPR036676">
    <property type="entry name" value="PurM-like_C_sf"/>
</dbReference>
<evidence type="ECO:0000259" key="3">
    <source>
        <dbReference type="Pfam" id="PF02769"/>
    </source>
</evidence>
<dbReference type="InterPro" id="IPR036921">
    <property type="entry name" value="PurM-like_N_sf"/>
</dbReference>
<keyword evidence="5" id="KW-1185">Reference proteome</keyword>
<feature type="binding site" evidence="1">
    <location>
        <position position="127"/>
    </location>
    <ligand>
        <name>Mg(2+)</name>
        <dbReference type="ChEBI" id="CHEBI:18420"/>
        <label>1</label>
    </ligand>
</feature>
<reference evidence="4 5" key="1">
    <citation type="submission" date="2018-06" db="EMBL/GenBank/DDBJ databases">
        <authorList>
            <consortium name="Pathogen Informatics"/>
            <person name="Doyle S."/>
        </authorList>
    </citation>
    <scope>NUCLEOTIDE SEQUENCE [LARGE SCALE GENOMIC DNA]</scope>
    <source>
        <strain evidence="4 5">NCTC12020</strain>
    </source>
</reference>
<dbReference type="EMBL" id="UHIO01000001">
    <property type="protein sequence ID" value="SUP40745.1"/>
    <property type="molecule type" value="Genomic_DNA"/>
</dbReference>
<dbReference type="RefSeq" id="WP_115309632.1">
    <property type="nucleotide sequence ID" value="NZ_UHIO01000001.1"/>
</dbReference>
<dbReference type="UniPathway" id="UPA00060">
    <property type="reaction ID" value="UER00142"/>
</dbReference>
<feature type="binding site" evidence="1">
    <location>
        <position position="217"/>
    </location>
    <ligand>
        <name>Mg(2+)</name>
        <dbReference type="ChEBI" id="CHEBI:18420"/>
        <label>3</label>
    </ligand>
</feature>
<evidence type="ECO:0000256" key="1">
    <source>
        <dbReference type="HAMAP-Rule" id="MF_02128"/>
    </source>
</evidence>
<accession>A0A380NGT1</accession>
<dbReference type="GO" id="GO:0009030">
    <property type="term" value="F:thiamine-phosphate kinase activity"/>
    <property type="evidence" value="ECO:0007669"/>
    <property type="project" value="UniProtKB-UniRule"/>
</dbReference>
<feature type="binding site" evidence="1">
    <location>
        <position position="270"/>
    </location>
    <ligand>
        <name>substrate</name>
    </ligand>
</feature>
<dbReference type="Gene3D" id="3.90.650.10">
    <property type="entry name" value="PurM-like C-terminal domain"/>
    <property type="match status" value="1"/>
</dbReference>
<dbReference type="PANTHER" id="PTHR30270:SF0">
    <property type="entry name" value="THIAMINE-MONOPHOSPHATE KINASE"/>
    <property type="match status" value="1"/>
</dbReference>
<dbReference type="PIRSF" id="PIRSF005303">
    <property type="entry name" value="Thiam_monoph_kin"/>
    <property type="match status" value="1"/>
</dbReference>
<organism evidence="4 5">
    <name type="scientific">Veillonella criceti</name>
    <dbReference type="NCBI Taxonomy" id="103891"/>
    <lineage>
        <taxon>Bacteria</taxon>
        <taxon>Bacillati</taxon>
        <taxon>Bacillota</taxon>
        <taxon>Negativicutes</taxon>
        <taxon>Veillonellales</taxon>
        <taxon>Veillonellaceae</taxon>
        <taxon>Veillonella</taxon>
    </lineage>
</organism>
<feature type="binding site" evidence="1">
    <location>
        <position position="220"/>
    </location>
    <ligand>
        <name>Mg(2+)</name>
        <dbReference type="ChEBI" id="CHEBI:18420"/>
        <label>5</label>
    </ligand>
</feature>
<proteinExistence type="inferred from homology"/>
<feature type="binding site" evidence="1">
    <location>
        <position position="33"/>
    </location>
    <ligand>
        <name>Mg(2+)</name>
        <dbReference type="ChEBI" id="CHEBI:18420"/>
        <label>4</label>
    </ligand>
</feature>
<dbReference type="GO" id="GO:0005524">
    <property type="term" value="F:ATP binding"/>
    <property type="evidence" value="ECO:0007669"/>
    <property type="project" value="UniProtKB-UniRule"/>
</dbReference>
<feature type="binding site" evidence="1">
    <location>
        <position position="49"/>
    </location>
    <ligand>
        <name>Mg(2+)</name>
        <dbReference type="ChEBI" id="CHEBI:18420"/>
        <label>1</label>
    </ligand>
</feature>
<feature type="binding site" evidence="1">
    <location>
        <position position="79"/>
    </location>
    <ligand>
        <name>Mg(2+)</name>
        <dbReference type="ChEBI" id="CHEBI:18420"/>
        <label>4</label>
    </ligand>
</feature>
<evidence type="ECO:0000259" key="2">
    <source>
        <dbReference type="Pfam" id="PF00586"/>
    </source>
</evidence>
<dbReference type="PANTHER" id="PTHR30270">
    <property type="entry name" value="THIAMINE-MONOPHOSPHATE KINASE"/>
    <property type="match status" value="1"/>
</dbReference>
<feature type="binding site" evidence="1">
    <location>
        <position position="79"/>
    </location>
    <ligand>
        <name>Mg(2+)</name>
        <dbReference type="ChEBI" id="CHEBI:18420"/>
        <label>3</label>
    </ligand>
</feature>
<dbReference type="Gene3D" id="3.30.1330.10">
    <property type="entry name" value="PurM-like, N-terminal domain"/>
    <property type="match status" value="1"/>
</dbReference>
<dbReference type="SUPFAM" id="SSF55326">
    <property type="entry name" value="PurM N-terminal domain-like"/>
    <property type="match status" value="1"/>
</dbReference>
<keyword evidence="1" id="KW-0547">Nucleotide-binding</keyword>
<dbReference type="CDD" id="cd02194">
    <property type="entry name" value="ThiL"/>
    <property type="match status" value="1"/>
</dbReference>
<gene>
    <name evidence="1 4" type="primary">thiL</name>
    <name evidence="4" type="ORF">NCTC12020_00379</name>
</gene>
<feature type="binding site" evidence="1">
    <location>
        <position position="50"/>
    </location>
    <ligand>
        <name>Mg(2+)</name>
        <dbReference type="ChEBI" id="CHEBI:18420"/>
        <label>1</label>
    </ligand>
</feature>
<dbReference type="InterPro" id="IPR006283">
    <property type="entry name" value="ThiL-like"/>
</dbReference>
<feature type="binding site" evidence="1">
    <location>
        <position position="57"/>
    </location>
    <ligand>
        <name>substrate</name>
    </ligand>
</feature>
<dbReference type="GO" id="GO:0000287">
    <property type="term" value="F:magnesium ion binding"/>
    <property type="evidence" value="ECO:0007669"/>
    <property type="project" value="UniProtKB-UniRule"/>
</dbReference>
<dbReference type="Pfam" id="PF02769">
    <property type="entry name" value="AIRS_C"/>
    <property type="match status" value="1"/>
</dbReference>
<dbReference type="HAMAP" id="MF_02128">
    <property type="entry name" value="TMP_kinase"/>
    <property type="match status" value="1"/>
</dbReference>
<keyword evidence="1" id="KW-0784">Thiamine biosynthesis</keyword>
<keyword evidence="1" id="KW-0067">ATP-binding</keyword>
<protein>
    <recommendedName>
        <fullName evidence="1">Thiamine-monophosphate kinase</fullName>
        <shortName evidence="1">TMP kinase</shortName>
        <shortName evidence="1">Thiamine-phosphate kinase</shortName>
        <ecNumber evidence="1">2.7.4.16</ecNumber>
    </recommendedName>
</protein>
<dbReference type="NCBIfam" id="TIGR01379">
    <property type="entry name" value="thiL"/>
    <property type="match status" value="1"/>
</dbReference>
<comment type="miscellaneous">
    <text evidence="1">Reaction mechanism of ThiL seems to utilize a direct, inline transfer of the gamma-phosphate of ATP to TMP rather than a phosphorylated enzyme intermediate.</text>
</comment>
<comment type="pathway">
    <text evidence="1">Cofactor biosynthesis; thiamine diphosphate biosynthesis; thiamine diphosphate from thiamine phosphate: step 1/1.</text>
</comment>
<feature type="binding site" evidence="1">
    <location>
        <begin position="126"/>
        <end position="127"/>
    </location>
    <ligand>
        <name>ATP</name>
        <dbReference type="ChEBI" id="CHEBI:30616"/>
    </ligand>
</feature>
<feature type="domain" description="PurM-like N-terminal" evidence="2">
    <location>
        <begin position="31"/>
        <end position="145"/>
    </location>
</feature>
<dbReference type="InterPro" id="IPR010918">
    <property type="entry name" value="PurM-like_C_dom"/>
</dbReference>
<feature type="binding site" evidence="1">
    <location>
        <position position="153"/>
    </location>
    <ligand>
        <name>ATP</name>
        <dbReference type="ChEBI" id="CHEBI:30616"/>
    </ligand>
</feature>
<comment type="catalytic activity">
    <reaction evidence="1">
        <text>thiamine phosphate + ATP = thiamine diphosphate + ADP</text>
        <dbReference type="Rhea" id="RHEA:15913"/>
        <dbReference type="ChEBI" id="CHEBI:30616"/>
        <dbReference type="ChEBI" id="CHEBI:37575"/>
        <dbReference type="ChEBI" id="CHEBI:58937"/>
        <dbReference type="ChEBI" id="CHEBI:456216"/>
        <dbReference type="EC" id="2.7.4.16"/>
    </reaction>
</comment>
<comment type="similarity">
    <text evidence="1">Belongs to the thiamine-monophosphate kinase family.</text>
</comment>
<comment type="caution">
    <text evidence="1">Lacks conserved residue(s) required for the propagation of feature annotation.</text>
</comment>
<feature type="binding site" evidence="1">
    <location>
        <position position="219"/>
    </location>
    <ligand>
        <name>ATP</name>
        <dbReference type="ChEBI" id="CHEBI:30616"/>
    </ligand>
</feature>
<keyword evidence="1 4" id="KW-0418">Kinase</keyword>
<evidence type="ECO:0000313" key="5">
    <source>
        <dbReference type="Proteomes" id="UP000255367"/>
    </source>
</evidence>
<feature type="binding site" evidence="1">
    <location>
        <position position="322"/>
    </location>
    <ligand>
        <name>substrate</name>
    </ligand>
</feature>
<dbReference type="GO" id="GO:0009229">
    <property type="term" value="P:thiamine diphosphate biosynthetic process"/>
    <property type="evidence" value="ECO:0007669"/>
    <property type="project" value="UniProtKB-UniRule"/>
</dbReference>
<dbReference type="OrthoDB" id="9802811at2"/>
<dbReference type="InterPro" id="IPR016188">
    <property type="entry name" value="PurM-like_N"/>
</dbReference>
<feature type="binding site" evidence="1">
    <location>
        <position position="48"/>
    </location>
    <ligand>
        <name>Mg(2+)</name>
        <dbReference type="ChEBI" id="CHEBI:18420"/>
        <label>4</label>
    </ligand>
</feature>
<feature type="binding site" evidence="1">
    <location>
        <position position="33"/>
    </location>
    <ligand>
        <name>Mg(2+)</name>
        <dbReference type="ChEBI" id="CHEBI:18420"/>
        <label>3</label>
    </ligand>
</feature>
<dbReference type="Proteomes" id="UP000255367">
    <property type="component" value="Unassembled WGS sequence"/>
</dbReference>
<sequence length="326" mass="34356">MKVSDTGEFGFIDAIKTNTLFDESTVVKGIGDDCAIYRAAIGYDQLITTDMMVAGIHFSSQTTTPFDVGYRLGAANISDIAAMGGIPRQAVVAVAMPKDTEVSYITSVFDGLKAICRTYAVNLIGGDTVTTTGPLTLTVTLIGEVPAGQALLRSGAQVGDIVIVTHHIGSSAAGLALLLAGITDEQFAVCKKAHQRPEPQVILGQWLRQQGATSLNDISDGLSSELNEIAKASKVNIEIDSTAIPIHKSAVQVAQQLGVNPLEWALYGGEDFQLVGTMPAALHSVIAKEESIHCIGRVVSGAGQVILRTADGETYPLEAKGYDHFK</sequence>
<dbReference type="Pfam" id="PF00586">
    <property type="entry name" value="AIRS"/>
    <property type="match status" value="1"/>
</dbReference>
<comment type="function">
    <text evidence="1">Catalyzes the ATP-dependent phosphorylation of thiamine-monophosphate (TMP) to form thiamine-pyrophosphate (TPP), the active form of vitamin B1.</text>
</comment>
<dbReference type="AlphaFoldDB" id="A0A380NGT1"/>